<dbReference type="PATRIC" id="fig|1341683.3.peg.1425"/>
<dbReference type="AlphaFoldDB" id="V2U957"/>
<organism evidence="1 2">
    <name type="scientific">Acinetobacter brisouii CIP 110357</name>
    <dbReference type="NCBI Taxonomy" id="1341683"/>
    <lineage>
        <taxon>Bacteria</taxon>
        <taxon>Pseudomonadati</taxon>
        <taxon>Pseudomonadota</taxon>
        <taxon>Gammaproteobacteria</taxon>
        <taxon>Moraxellales</taxon>
        <taxon>Moraxellaceae</taxon>
        <taxon>Acinetobacter</taxon>
    </lineage>
</organism>
<accession>V2U957</accession>
<gene>
    <name evidence="1" type="ORF">P255_01438</name>
</gene>
<sequence length="135" mass="15390">MTTIAMNNYSKQIKNARRPQAKKQPRAVSVGEALLARQLDAMKIAYIKEFQFHPERKWRADFRIDGYSILIEVEGGVWSQGRHTRGKGFEGDCEKYNQAAILGYHVLKGSTQQVKSGRLLRDIENLIKALDQKVA</sequence>
<dbReference type="OrthoDB" id="583593at2"/>
<keyword evidence="2" id="KW-1185">Reference proteome</keyword>
<dbReference type="EMBL" id="AYEU01000006">
    <property type="protein sequence ID" value="ESK50938.1"/>
    <property type="molecule type" value="Genomic_DNA"/>
</dbReference>
<dbReference type="Gene3D" id="3.40.960.10">
    <property type="entry name" value="VSR Endonuclease"/>
    <property type="match status" value="1"/>
</dbReference>
<reference evidence="1 2" key="1">
    <citation type="submission" date="2013-10" db="EMBL/GenBank/DDBJ databases">
        <title>The Genome Sequence of Acinetobacter brisouii CIP 110357.</title>
        <authorList>
            <consortium name="The Broad Institute Genomics Platform"/>
            <consortium name="The Broad Institute Genome Sequencing Center for Infectious Disease"/>
            <person name="Cerqueira G."/>
            <person name="Feldgarden M."/>
            <person name="Courvalin P."/>
            <person name="Grillot-Courvalin C."/>
            <person name="Clermont D."/>
            <person name="Rocha E."/>
            <person name="Yoon E.-J."/>
            <person name="Nemec A."/>
            <person name="Young S.K."/>
            <person name="Zeng Q."/>
            <person name="Gargeya S."/>
            <person name="Fitzgerald M."/>
            <person name="Abouelleil A."/>
            <person name="Alvarado L."/>
            <person name="Berlin A.M."/>
            <person name="Chapman S.B."/>
            <person name="Gainer-Dewar J."/>
            <person name="Goldberg J."/>
            <person name="Gnerre S."/>
            <person name="Griggs A."/>
            <person name="Gujja S."/>
            <person name="Hansen M."/>
            <person name="Howarth C."/>
            <person name="Imamovic A."/>
            <person name="Ireland A."/>
            <person name="Larimer J."/>
            <person name="McCowan C."/>
            <person name="Murphy C."/>
            <person name="Pearson M."/>
            <person name="Poon T.W."/>
            <person name="Priest M."/>
            <person name="Roberts A."/>
            <person name="Saif S."/>
            <person name="Shea T."/>
            <person name="Sykes S."/>
            <person name="Wortman J."/>
            <person name="Nusbaum C."/>
            <person name="Birren B."/>
        </authorList>
    </citation>
    <scope>NUCLEOTIDE SEQUENCE [LARGE SCALE GENOMIC DNA]</scope>
    <source>
        <strain evidence="1 2">CIP 110357</strain>
    </source>
</reference>
<evidence type="ECO:0008006" key="3">
    <source>
        <dbReference type="Google" id="ProtNLM"/>
    </source>
</evidence>
<evidence type="ECO:0000313" key="1">
    <source>
        <dbReference type="EMBL" id="ESK50938.1"/>
    </source>
</evidence>
<evidence type="ECO:0000313" key="2">
    <source>
        <dbReference type="Proteomes" id="UP000018418"/>
    </source>
</evidence>
<name>V2U957_9GAMM</name>
<dbReference type="RefSeq" id="WP_004904782.1">
    <property type="nucleotide sequence ID" value="NZ_BBTI01000026.1"/>
</dbReference>
<dbReference type="HOGENOM" id="CLU_140153_0_0_6"/>
<proteinExistence type="predicted"/>
<comment type="caution">
    <text evidence="1">The sequence shown here is derived from an EMBL/GenBank/DDBJ whole genome shotgun (WGS) entry which is preliminary data.</text>
</comment>
<dbReference type="Proteomes" id="UP000018418">
    <property type="component" value="Unassembled WGS sequence"/>
</dbReference>
<protein>
    <recommendedName>
        <fullName evidence="3">DUF559 domain-containing protein</fullName>
    </recommendedName>
</protein>